<dbReference type="InterPro" id="IPR036388">
    <property type="entry name" value="WH-like_DNA-bd_sf"/>
</dbReference>
<keyword evidence="1" id="KW-0805">Transcription regulation</keyword>
<keyword evidence="6" id="KW-1185">Reference proteome</keyword>
<dbReference type="InterPro" id="IPR011991">
    <property type="entry name" value="ArsR-like_HTH"/>
</dbReference>
<dbReference type="PROSITE" id="PS51118">
    <property type="entry name" value="HTH_HXLR"/>
    <property type="match status" value="1"/>
</dbReference>
<proteinExistence type="predicted"/>
<protein>
    <submittedName>
        <fullName evidence="5">DNA-binding transcriptional regulator, HxlR family</fullName>
    </submittedName>
</protein>
<organism evidence="5 6">
    <name type="scientific">Salipaludibacillus aurantiacus</name>
    <dbReference type="NCBI Taxonomy" id="1601833"/>
    <lineage>
        <taxon>Bacteria</taxon>
        <taxon>Bacillati</taxon>
        <taxon>Bacillota</taxon>
        <taxon>Bacilli</taxon>
        <taxon>Bacillales</taxon>
        <taxon>Bacillaceae</taxon>
    </lineage>
</organism>
<name>A0A1H9V066_9BACI</name>
<dbReference type="InterPro" id="IPR002577">
    <property type="entry name" value="HTH_HxlR"/>
</dbReference>
<dbReference type="EMBL" id="FOGT01000009">
    <property type="protein sequence ID" value="SES15008.1"/>
    <property type="molecule type" value="Genomic_DNA"/>
</dbReference>
<sequence length="150" mass="17476">MKERYKLPCNIAQTLNIVGDRWTLLILHDILIGHQTFNELKKNLEGISANLLSDRLKHLEKAGLVETEVYTKHPPRYQYKLTESGRDLEPVFDALLLWGRDHLDHCYKKMVHSDCQHEVELSYYCPSCKKTVDKSEINTISTVTSDLYTR</sequence>
<dbReference type="GO" id="GO:0003677">
    <property type="term" value="F:DNA binding"/>
    <property type="evidence" value="ECO:0007669"/>
    <property type="project" value="UniProtKB-KW"/>
</dbReference>
<dbReference type="OrthoDB" id="9791143at2"/>
<dbReference type="AlphaFoldDB" id="A0A1H9V066"/>
<dbReference type="PANTHER" id="PTHR33204">
    <property type="entry name" value="TRANSCRIPTIONAL REGULATOR, MARR FAMILY"/>
    <property type="match status" value="1"/>
</dbReference>
<evidence type="ECO:0000259" key="4">
    <source>
        <dbReference type="PROSITE" id="PS51118"/>
    </source>
</evidence>
<feature type="domain" description="HTH hxlR-type" evidence="4">
    <location>
        <begin position="9"/>
        <end position="107"/>
    </location>
</feature>
<keyword evidence="3" id="KW-0804">Transcription</keyword>
<evidence type="ECO:0000256" key="3">
    <source>
        <dbReference type="ARBA" id="ARBA00023163"/>
    </source>
</evidence>
<dbReference type="RefSeq" id="WP_093052328.1">
    <property type="nucleotide sequence ID" value="NZ_FOGT01000009.1"/>
</dbReference>
<evidence type="ECO:0000256" key="1">
    <source>
        <dbReference type="ARBA" id="ARBA00023015"/>
    </source>
</evidence>
<dbReference type="Proteomes" id="UP000198571">
    <property type="component" value="Unassembled WGS sequence"/>
</dbReference>
<dbReference type="Gene3D" id="1.10.10.10">
    <property type="entry name" value="Winged helix-like DNA-binding domain superfamily/Winged helix DNA-binding domain"/>
    <property type="match status" value="1"/>
</dbReference>
<dbReference type="InterPro" id="IPR036390">
    <property type="entry name" value="WH_DNA-bd_sf"/>
</dbReference>
<dbReference type="Pfam" id="PF01638">
    <property type="entry name" value="HxlR"/>
    <property type="match status" value="1"/>
</dbReference>
<evidence type="ECO:0000256" key="2">
    <source>
        <dbReference type="ARBA" id="ARBA00023125"/>
    </source>
</evidence>
<dbReference type="PANTHER" id="PTHR33204:SF18">
    <property type="entry name" value="TRANSCRIPTIONAL REGULATORY PROTEIN"/>
    <property type="match status" value="1"/>
</dbReference>
<reference evidence="6" key="1">
    <citation type="submission" date="2016-10" db="EMBL/GenBank/DDBJ databases">
        <authorList>
            <person name="Varghese N."/>
            <person name="Submissions S."/>
        </authorList>
    </citation>
    <scope>NUCLEOTIDE SEQUENCE [LARGE SCALE GENOMIC DNA]</scope>
    <source>
        <strain evidence="6">S9</strain>
    </source>
</reference>
<dbReference type="SUPFAM" id="SSF46785">
    <property type="entry name" value="Winged helix' DNA-binding domain"/>
    <property type="match status" value="1"/>
</dbReference>
<dbReference type="STRING" id="1601833.SAMN05518684_10941"/>
<accession>A0A1H9V066</accession>
<keyword evidence="2 5" id="KW-0238">DNA-binding</keyword>
<gene>
    <name evidence="5" type="ORF">SAMN05518684_10941</name>
</gene>
<evidence type="ECO:0000313" key="5">
    <source>
        <dbReference type="EMBL" id="SES15008.1"/>
    </source>
</evidence>
<evidence type="ECO:0000313" key="6">
    <source>
        <dbReference type="Proteomes" id="UP000198571"/>
    </source>
</evidence>
<dbReference type="CDD" id="cd00090">
    <property type="entry name" value="HTH_ARSR"/>
    <property type="match status" value="1"/>
</dbReference>